<dbReference type="Pfam" id="PF24484">
    <property type="entry name" value="ADAMTSL1"/>
    <property type="match status" value="1"/>
</dbReference>
<dbReference type="Gene3D" id="2.60.120.830">
    <property type="match status" value="1"/>
</dbReference>
<accession>A0A670K3N7</accession>
<reference evidence="13" key="3">
    <citation type="submission" date="2025-09" db="UniProtKB">
        <authorList>
            <consortium name="Ensembl"/>
        </authorList>
    </citation>
    <scope>IDENTIFICATION</scope>
</reference>
<protein>
    <submittedName>
        <fullName evidence="13">ADAMTS like 1</fullName>
    </submittedName>
</protein>
<dbReference type="Gene3D" id="2.60.40.10">
    <property type="entry name" value="Immunoglobulins"/>
    <property type="match status" value="4"/>
</dbReference>
<dbReference type="RefSeq" id="XP_028567510.1">
    <property type="nucleotide sequence ID" value="XM_028711677.1"/>
</dbReference>
<dbReference type="InterPro" id="IPR036383">
    <property type="entry name" value="TSP1_rpt_sf"/>
</dbReference>
<dbReference type="Pfam" id="PF07679">
    <property type="entry name" value="I-set"/>
    <property type="match status" value="1"/>
</dbReference>
<dbReference type="InterPro" id="IPR056272">
    <property type="entry name" value="ADAMTSL1_dom"/>
</dbReference>
<dbReference type="KEGG" id="pmua:114587446"/>
<dbReference type="FunFam" id="2.20.100.10:FF:000011">
    <property type="entry name" value="A disintegrin and metalloproteinase with thrombospondin motifs 3"/>
    <property type="match status" value="1"/>
</dbReference>
<dbReference type="OrthoDB" id="5948003at2759"/>
<dbReference type="GeneTree" id="ENSGT00940000156243"/>
<feature type="disulfide bond" evidence="8">
    <location>
        <begin position="98"/>
        <end position="129"/>
    </location>
</feature>
<evidence type="ECO:0000313" key="14">
    <source>
        <dbReference type="Proteomes" id="UP000472272"/>
    </source>
</evidence>
<keyword evidence="14" id="KW-1185">Reference proteome</keyword>
<dbReference type="GeneID" id="114587446"/>
<dbReference type="InterPro" id="IPR013273">
    <property type="entry name" value="ADAMTS/ADAMTS-like"/>
</dbReference>
<feature type="disulfide bond" evidence="8">
    <location>
        <begin position="113"/>
        <end position="119"/>
    </location>
</feature>
<evidence type="ECO:0000256" key="7">
    <source>
        <dbReference type="ARBA" id="ARBA00023180"/>
    </source>
</evidence>
<sequence>MAAPAGRQQRAWSLVAAPVFFSVSLWLLCSAPQVGGDQSQGAIFLREFTLIRRESLNEDFLSDLLNTNHRIEDTSSRTARSEEDRDTLWDAWGSWSECSRTCGGGASYSLRRCLSSKSCEGRNIRYRTCSNVDCPPEAGDFRTQQCSAHNDVKYQGQFYEWLPVSNDPDNPCSLKCQAKGTSFVVELAPKVLDGTRCYTESLDMCISGLCQIVGCDHQLGSTVKEDNCGVCNGDGSTCRLVRGQYKSQLLANKPDDTVVVIPYGSRHVRLVLKGPDHLYLETNTLQGLKGENSLGSTGSFLVDNSSVDLQKFPDKEILRMPGPLTADFTVKIRYAGAADSTVQFIFYQPIIHRWRETDFFPCSASCGGGYQLTSVECYDLRSNRVVSDQYCHYYPENIKPKPKLQECNLDPCPASDGYKQIMPYDLYHPLPRWESTPWTACSSSCGGGIQSRTISCVEEDIQGLVSSVEEWKCMYTPKMPIVQPCNIFDCPKWLAQEWSPCTVTCGQGLRYRVVLCIDHRGMHTGGCTAKTKPHIKEECIVPTPCYKPKEKLPVEAKLPWYKQAQELEEGAIVSEEPTFIPETWSACSVTCGVGIQVRLVKCQVLLSFSQSVADLPIDECEGPKPASERACYGGPCNGETSEYSPEEADVFYGGSQDFDELHDWEYEGFTECSESCAGGVQEAVVACLNKQTREFADENLCVSSRRPPQLLKACNLEPCPPRWEMGQWSSCSLTCGVGLQTRDVFCSHLLSRETNETVILADGLCHKPQPIQVQACNRFDCPPSWYLSEWQQCSQTCGGGLEKREVLCKQRMADGSFLELPETFCSTLRPASQQACQNEDCPPEWLLSDWTQCSVSCGEGTQKRNAICRKMLNTGLSAIINSSLCPPLPFSSLVRPCAVATCARHQRPSHKQTPLIMAQKKVFIQTRKQRKLHFVVGGYAYLLPKTSVILRCPVRRFRKPMITWEKDGKRLISSAHVTIAPYGYMKIHRLKPSDTGTYTCTAGLAREHFVIKLIGGHNKRMAALSLGMMKEEEATRKASLNEALHAQEKHQNGILFNGSKTEKRGLLTDPSSRYDDIVSRLLEYRGWPHDHPEPWEAQDSAERNISSEEDQGQEYTLPFTMVASQDRLDDILRNLSQQPEEVQDVYSKQLVAQLAHEIFKSHLEHQESLFKTQGSRVSSASVEVPFSKYFSEFTSSLRTSSAEAHLSLSPELTNGSRGPHRKPAILKKISAAQQLSASEVVTHLGHTVVLASGTLSVLLHCEAVGNPKPTISWAKNGEVVQFSKRILLQPDDSLQILEPVEEDVGFYTCNATNALGSDSVSIAVTLAGKPLIKTSRATLVNKELPAVTVDIGSTVKTILGANVTINCQVAGVPEAELTWFRNKIKLAPGHYLQDGSLQIENVSLSDQGLYSCRAANIRGQITESTQLLVLDPPQFPHHLEDMAAALSITGPGVPSVITSPSGTRKVLSPGSSVLIGCPVNGHPAPNITWFHAGQPLSMPHHVLSSGEIIQILNISLDYQGEISCMAQNEAGLLVQKTSLTVQDYWWSVDKMSPCSASCGNKGLQYHQLRCLLDRAQVNNSHCMEKPKPALQPVACNRRDCPSRWMVTSWSHCTQSCGGGIQTRRVTCQKLTAAGSSMPMSNDACAQLSKRPVDTQSCNRQLCVEWATSAWGQCNGPCIGSRLAVQHRQVFCRTRDGISVPSDQCSSLPRPLSTQNCWTDACGVHWRVSLWTLCTATCGNYGFQSRRVECVRVRTNKPVQEHYCAWRPRPANWQRCNITPCENIECRDTTRYCEKVKQLKLCQLAQFKSRCCGTCGKA</sequence>
<feature type="chain" id="PRO_5025467058" evidence="10">
    <location>
        <begin position="37"/>
        <end position="1817"/>
    </location>
</feature>
<evidence type="ECO:0000259" key="11">
    <source>
        <dbReference type="PROSITE" id="PS50835"/>
    </source>
</evidence>
<dbReference type="PROSITE" id="PS50835">
    <property type="entry name" value="IG_LIKE"/>
    <property type="match status" value="4"/>
</dbReference>
<dbReference type="Proteomes" id="UP000472272">
    <property type="component" value="Chromosome 17"/>
</dbReference>
<dbReference type="PANTHER" id="PTHR13723">
    <property type="entry name" value="ADAMTS A DISINTEGRIN AND METALLOPROTEASE WITH THROMBOSPONDIN MOTIFS PROTEASE"/>
    <property type="match status" value="1"/>
</dbReference>
<feature type="domain" description="PLAC" evidence="12">
    <location>
        <begin position="1781"/>
        <end position="1817"/>
    </location>
</feature>
<dbReference type="GO" id="GO:0031012">
    <property type="term" value="C:extracellular matrix"/>
    <property type="evidence" value="ECO:0007669"/>
    <property type="project" value="TreeGrafter"/>
</dbReference>
<dbReference type="Gene3D" id="2.20.100.10">
    <property type="entry name" value="Thrombospondin type-1 (TSP1) repeat"/>
    <property type="match status" value="12"/>
</dbReference>
<keyword evidence="6 8" id="KW-1015">Disulfide bond</keyword>
<feature type="domain" description="Ig-like" evidence="11">
    <location>
        <begin position="1345"/>
        <end position="1428"/>
    </location>
</feature>
<proteinExistence type="predicted"/>
<keyword evidence="4 10" id="KW-0732">Signal</keyword>
<dbReference type="Pfam" id="PF19030">
    <property type="entry name" value="TSP1_ADAMTS"/>
    <property type="match status" value="11"/>
</dbReference>
<dbReference type="InterPro" id="IPR036179">
    <property type="entry name" value="Ig-like_dom_sf"/>
</dbReference>
<keyword evidence="7" id="KW-0325">Glycoprotein</keyword>
<reference evidence="13 14" key="1">
    <citation type="journal article" date="2019" name="Proc. Natl. Acad. Sci. U.S.A.">
        <title>Regulatory changes in pterin and carotenoid genes underlie balanced color polymorphisms in the wall lizard.</title>
        <authorList>
            <person name="Andrade P."/>
            <person name="Pinho C."/>
            <person name="Perez I de Lanuza G."/>
            <person name="Afonso S."/>
            <person name="Brejcha J."/>
            <person name="Rubin C.J."/>
            <person name="Wallerman O."/>
            <person name="Pereira P."/>
            <person name="Sabatino S.J."/>
            <person name="Bellati A."/>
            <person name="Pellitteri-Rosa D."/>
            <person name="Bosakova Z."/>
            <person name="Bunikis I."/>
            <person name="Carretero M.A."/>
            <person name="Feiner N."/>
            <person name="Marsik P."/>
            <person name="Pauperio F."/>
            <person name="Salvi D."/>
            <person name="Soler L."/>
            <person name="While G.M."/>
            <person name="Uller T."/>
            <person name="Font E."/>
            <person name="Andersson L."/>
            <person name="Carneiro M."/>
        </authorList>
    </citation>
    <scope>NUCLEOTIDE SEQUENCE</scope>
</reference>
<dbReference type="SUPFAM" id="SSF48726">
    <property type="entry name" value="Immunoglobulin"/>
    <property type="match status" value="4"/>
</dbReference>
<evidence type="ECO:0000256" key="5">
    <source>
        <dbReference type="ARBA" id="ARBA00022737"/>
    </source>
</evidence>
<dbReference type="OMA" id="VECVHIR"/>
<keyword evidence="2" id="KW-0964">Secreted</keyword>
<comment type="subcellular location">
    <subcellularLocation>
        <location evidence="1">Secreted</location>
        <location evidence="1">Extracellular space</location>
        <location evidence="1">Extracellular matrix</location>
    </subcellularLocation>
</comment>
<dbReference type="InterPro" id="IPR050439">
    <property type="entry name" value="ADAMTS_ADAMTS-like"/>
</dbReference>
<dbReference type="SMART" id="SM00209">
    <property type="entry name" value="TSP1"/>
    <property type="match status" value="12"/>
</dbReference>
<dbReference type="SMART" id="SM00408">
    <property type="entry name" value="IGc2"/>
    <property type="match status" value="4"/>
</dbReference>
<feature type="domain" description="Ig-like" evidence="11">
    <location>
        <begin position="1454"/>
        <end position="1540"/>
    </location>
</feature>
<dbReference type="FunFam" id="2.20.100.10:FF:000009">
    <property type="entry name" value="ADAMTS-like protein 3 isoform A"/>
    <property type="match status" value="2"/>
</dbReference>
<dbReference type="InterPro" id="IPR003598">
    <property type="entry name" value="Ig_sub2"/>
</dbReference>
<dbReference type="Pfam" id="PF19236">
    <property type="entry name" value="ADAMTS_CR_3"/>
    <property type="match status" value="1"/>
</dbReference>
<name>A0A670K3N7_PODMU</name>
<gene>
    <name evidence="13" type="primary">ADAMTSL1</name>
</gene>
<feature type="region of interest" description="Disordered" evidence="9">
    <location>
        <begin position="1089"/>
        <end position="1112"/>
    </location>
</feature>
<dbReference type="InterPro" id="IPR013098">
    <property type="entry name" value="Ig_I-set"/>
</dbReference>
<feature type="domain" description="Ig-like" evidence="11">
    <location>
        <begin position="1223"/>
        <end position="1325"/>
    </location>
</feature>
<dbReference type="InterPro" id="IPR007110">
    <property type="entry name" value="Ig-like_dom"/>
</dbReference>
<feature type="disulfide bond" evidence="8">
    <location>
        <begin position="102"/>
        <end position="134"/>
    </location>
</feature>
<dbReference type="InterPro" id="IPR000884">
    <property type="entry name" value="TSP1_rpt"/>
</dbReference>
<evidence type="ECO:0000256" key="4">
    <source>
        <dbReference type="ARBA" id="ARBA00022729"/>
    </source>
</evidence>
<evidence type="ECO:0000256" key="10">
    <source>
        <dbReference type="SAM" id="SignalP"/>
    </source>
</evidence>
<evidence type="ECO:0000313" key="13">
    <source>
        <dbReference type="Ensembl" id="ENSPMRP00000032148.1"/>
    </source>
</evidence>
<dbReference type="CTD" id="92949"/>
<dbReference type="SUPFAM" id="SSF82895">
    <property type="entry name" value="TSP-1 type 1 repeat"/>
    <property type="match status" value="12"/>
</dbReference>
<reference evidence="13" key="2">
    <citation type="submission" date="2025-08" db="UniProtKB">
        <authorList>
            <consortium name="Ensembl"/>
        </authorList>
    </citation>
    <scope>IDENTIFICATION</scope>
</reference>
<dbReference type="Pfam" id="PF13927">
    <property type="entry name" value="Ig_3"/>
    <property type="match status" value="3"/>
</dbReference>
<evidence type="ECO:0000256" key="2">
    <source>
        <dbReference type="ARBA" id="ARBA00022525"/>
    </source>
</evidence>
<dbReference type="InterPro" id="IPR010909">
    <property type="entry name" value="PLAC"/>
</dbReference>
<dbReference type="CDD" id="cd00096">
    <property type="entry name" value="Ig"/>
    <property type="match status" value="1"/>
</dbReference>
<dbReference type="FunFam" id="2.60.40.10:FF:001073">
    <property type="entry name" value="ADAMTS like 1"/>
    <property type="match status" value="1"/>
</dbReference>
<dbReference type="FunFam" id="2.20.100.10:FF:000025">
    <property type="entry name" value="ADAMTS like 1"/>
    <property type="match status" value="1"/>
</dbReference>
<organism evidence="13 14">
    <name type="scientific">Podarcis muralis</name>
    <name type="common">Wall lizard</name>
    <name type="synonym">Lacerta muralis</name>
    <dbReference type="NCBI Taxonomy" id="64176"/>
    <lineage>
        <taxon>Eukaryota</taxon>
        <taxon>Metazoa</taxon>
        <taxon>Chordata</taxon>
        <taxon>Craniata</taxon>
        <taxon>Vertebrata</taxon>
        <taxon>Euteleostomi</taxon>
        <taxon>Lepidosauria</taxon>
        <taxon>Squamata</taxon>
        <taxon>Bifurcata</taxon>
        <taxon>Unidentata</taxon>
        <taxon>Episquamata</taxon>
        <taxon>Laterata</taxon>
        <taxon>Lacertibaenia</taxon>
        <taxon>Lacertidae</taxon>
        <taxon>Podarcis</taxon>
    </lineage>
</organism>
<dbReference type="Ensembl" id="ENSPMRT00000034089.1">
    <property type="protein sequence ID" value="ENSPMRP00000032148.1"/>
    <property type="gene ID" value="ENSPMRG00000020846.1"/>
</dbReference>
<evidence type="ECO:0000256" key="9">
    <source>
        <dbReference type="SAM" id="MobiDB-lite"/>
    </source>
</evidence>
<feature type="signal peptide" evidence="10">
    <location>
        <begin position="1"/>
        <end position="36"/>
    </location>
</feature>
<dbReference type="InterPro" id="IPR003599">
    <property type="entry name" value="Ig_sub"/>
</dbReference>
<evidence type="ECO:0000259" key="12">
    <source>
        <dbReference type="PROSITE" id="PS50900"/>
    </source>
</evidence>
<dbReference type="SMART" id="SM00409">
    <property type="entry name" value="IG"/>
    <property type="match status" value="4"/>
</dbReference>
<evidence type="ECO:0000256" key="8">
    <source>
        <dbReference type="PIRSR" id="PIRSR613273-3"/>
    </source>
</evidence>
<dbReference type="FunFam" id="2.20.100.10:FF:000005">
    <property type="entry name" value="ADAM metallopeptidase with thrombospondin type 1 motif 9"/>
    <property type="match status" value="2"/>
</dbReference>
<feature type="compositionally biased region" description="Basic and acidic residues" evidence="9">
    <location>
        <begin position="1089"/>
        <end position="1106"/>
    </location>
</feature>
<dbReference type="InterPro" id="IPR013783">
    <property type="entry name" value="Ig-like_fold"/>
</dbReference>
<dbReference type="PANTHER" id="PTHR13723:SF157">
    <property type="entry name" value="ADAMTS-LIKE PROTEIN 1"/>
    <property type="match status" value="1"/>
</dbReference>
<dbReference type="PRINTS" id="PR01857">
    <property type="entry name" value="ADAMTSFAMILY"/>
</dbReference>
<dbReference type="FunFam" id="2.60.40.10:FF:000487">
    <property type="entry name" value="ADAMTS-like 3 isoform 1"/>
    <property type="match status" value="1"/>
</dbReference>
<keyword evidence="3" id="KW-0272">Extracellular matrix</keyword>
<dbReference type="GO" id="GO:0030198">
    <property type="term" value="P:extracellular matrix organization"/>
    <property type="evidence" value="ECO:0007669"/>
    <property type="project" value="InterPro"/>
</dbReference>
<dbReference type="Pfam" id="PF00090">
    <property type="entry name" value="TSP_1"/>
    <property type="match status" value="1"/>
</dbReference>
<dbReference type="PROSITE" id="PS50900">
    <property type="entry name" value="PLAC"/>
    <property type="match status" value="1"/>
</dbReference>
<dbReference type="PROSITE" id="PS50092">
    <property type="entry name" value="TSP1"/>
    <property type="match status" value="12"/>
</dbReference>
<evidence type="ECO:0000256" key="1">
    <source>
        <dbReference type="ARBA" id="ARBA00004498"/>
    </source>
</evidence>
<evidence type="ECO:0000256" key="3">
    <source>
        <dbReference type="ARBA" id="ARBA00022530"/>
    </source>
</evidence>
<evidence type="ECO:0000256" key="6">
    <source>
        <dbReference type="ARBA" id="ARBA00023157"/>
    </source>
</evidence>
<feature type="domain" description="Ig-like" evidence="11">
    <location>
        <begin position="914"/>
        <end position="1002"/>
    </location>
</feature>
<dbReference type="Pfam" id="PF08686">
    <property type="entry name" value="PLAC"/>
    <property type="match status" value="1"/>
</dbReference>
<dbReference type="InterPro" id="IPR045371">
    <property type="entry name" value="ADAMTS_CR_3"/>
</dbReference>
<keyword evidence="5" id="KW-0677">Repeat</keyword>